<sequence length="75" mass="8174">MMRGWRCCGAERADRAKGTGGVAVWLAGSIMNNGGNKLHAINLTVADISWQGGERRVVEGEGCVWCPWSCEPWKP</sequence>
<organism evidence="1 2">
    <name type="scientific">Portunus trituberculatus</name>
    <name type="common">Swimming crab</name>
    <name type="synonym">Neptunus trituberculatus</name>
    <dbReference type="NCBI Taxonomy" id="210409"/>
    <lineage>
        <taxon>Eukaryota</taxon>
        <taxon>Metazoa</taxon>
        <taxon>Ecdysozoa</taxon>
        <taxon>Arthropoda</taxon>
        <taxon>Crustacea</taxon>
        <taxon>Multicrustacea</taxon>
        <taxon>Malacostraca</taxon>
        <taxon>Eumalacostraca</taxon>
        <taxon>Eucarida</taxon>
        <taxon>Decapoda</taxon>
        <taxon>Pleocyemata</taxon>
        <taxon>Brachyura</taxon>
        <taxon>Eubrachyura</taxon>
        <taxon>Portunoidea</taxon>
        <taxon>Portunidae</taxon>
        <taxon>Portuninae</taxon>
        <taxon>Portunus</taxon>
    </lineage>
</organism>
<comment type="caution">
    <text evidence="1">The sequence shown here is derived from an EMBL/GenBank/DDBJ whole genome shotgun (WGS) entry which is preliminary data.</text>
</comment>
<keyword evidence="2" id="KW-1185">Reference proteome</keyword>
<name>A0A5B7GEE1_PORTR</name>
<reference evidence="1 2" key="1">
    <citation type="submission" date="2019-05" db="EMBL/GenBank/DDBJ databases">
        <title>Another draft genome of Portunus trituberculatus and its Hox gene families provides insights of decapod evolution.</title>
        <authorList>
            <person name="Jeong J.-H."/>
            <person name="Song I."/>
            <person name="Kim S."/>
            <person name="Choi T."/>
            <person name="Kim D."/>
            <person name="Ryu S."/>
            <person name="Kim W."/>
        </authorList>
    </citation>
    <scope>NUCLEOTIDE SEQUENCE [LARGE SCALE GENOMIC DNA]</scope>
    <source>
        <tissue evidence="1">Muscle</tissue>
    </source>
</reference>
<dbReference type="AlphaFoldDB" id="A0A5B7GEE1"/>
<dbReference type="EMBL" id="VSRR010013369">
    <property type="protein sequence ID" value="MPC55687.1"/>
    <property type="molecule type" value="Genomic_DNA"/>
</dbReference>
<evidence type="ECO:0000313" key="1">
    <source>
        <dbReference type="EMBL" id="MPC55687.1"/>
    </source>
</evidence>
<proteinExistence type="predicted"/>
<gene>
    <name evidence="1" type="ORF">E2C01_049631</name>
</gene>
<accession>A0A5B7GEE1</accession>
<protein>
    <submittedName>
        <fullName evidence="1">Uncharacterized protein</fullName>
    </submittedName>
</protein>
<evidence type="ECO:0000313" key="2">
    <source>
        <dbReference type="Proteomes" id="UP000324222"/>
    </source>
</evidence>
<dbReference type="Proteomes" id="UP000324222">
    <property type="component" value="Unassembled WGS sequence"/>
</dbReference>